<keyword evidence="6 8" id="KW-0472">Membrane</keyword>
<dbReference type="PANTHER" id="PTHR11537:SF254">
    <property type="entry name" value="POTASSIUM VOLTAGE-GATED CHANNEL PROTEIN SHAB"/>
    <property type="match status" value="1"/>
</dbReference>
<reference evidence="10" key="1">
    <citation type="journal article" date="2015" name="Nature">
        <title>Complex archaea that bridge the gap between prokaryotes and eukaryotes.</title>
        <authorList>
            <person name="Spang A."/>
            <person name="Saw J.H."/>
            <person name="Jorgensen S.L."/>
            <person name="Zaremba-Niedzwiedzka K."/>
            <person name="Martijn J."/>
            <person name="Lind A.E."/>
            <person name="van Eijk R."/>
            <person name="Schleper C."/>
            <person name="Guy L."/>
            <person name="Ettema T.J."/>
        </authorList>
    </citation>
    <scope>NUCLEOTIDE SEQUENCE</scope>
</reference>
<keyword evidence="3 8" id="KW-0812">Transmembrane</keyword>
<dbReference type="GO" id="GO:0005249">
    <property type="term" value="F:voltage-gated potassium channel activity"/>
    <property type="evidence" value="ECO:0007669"/>
    <property type="project" value="InterPro"/>
</dbReference>
<accession>A0A0F9SJR4</accession>
<dbReference type="GO" id="GO:0008076">
    <property type="term" value="C:voltage-gated potassium channel complex"/>
    <property type="evidence" value="ECO:0007669"/>
    <property type="project" value="InterPro"/>
</dbReference>
<dbReference type="EMBL" id="LAZR01002478">
    <property type="protein sequence ID" value="KKN29553.1"/>
    <property type="molecule type" value="Genomic_DNA"/>
</dbReference>
<dbReference type="PRINTS" id="PR00169">
    <property type="entry name" value="KCHANNEL"/>
</dbReference>
<comment type="caution">
    <text evidence="10">The sequence shown here is derived from an EMBL/GenBank/DDBJ whole genome shotgun (WGS) entry which is preliminary data.</text>
</comment>
<evidence type="ECO:0000256" key="2">
    <source>
        <dbReference type="ARBA" id="ARBA00022448"/>
    </source>
</evidence>
<dbReference type="Gene3D" id="1.10.287.70">
    <property type="match status" value="1"/>
</dbReference>
<evidence type="ECO:0000256" key="6">
    <source>
        <dbReference type="ARBA" id="ARBA00023136"/>
    </source>
</evidence>
<keyword evidence="4 8" id="KW-1133">Transmembrane helix</keyword>
<evidence type="ECO:0000256" key="5">
    <source>
        <dbReference type="ARBA" id="ARBA00023065"/>
    </source>
</evidence>
<keyword evidence="5" id="KW-0406">Ion transport</keyword>
<evidence type="ECO:0000256" key="3">
    <source>
        <dbReference type="ARBA" id="ARBA00022692"/>
    </source>
</evidence>
<dbReference type="InterPro" id="IPR027359">
    <property type="entry name" value="Volt_channel_dom_sf"/>
</dbReference>
<proteinExistence type="predicted"/>
<evidence type="ECO:0000256" key="1">
    <source>
        <dbReference type="ARBA" id="ARBA00004141"/>
    </source>
</evidence>
<evidence type="ECO:0000256" key="7">
    <source>
        <dbReference type="ARBA" id="ARBA00023303"/>
    </source>
</evidence>
<organism evidence="10">
    <name type="scientific">marine sediment metagenome</name>
    <dbReference type="NCBI Taxonomy" id="412755"/>
    <lineage>
        <taxon>unclassified sequences</taxon>
        <taxon>metagenomes</taxon>
        <taxon>ecological metagenomes</taxon>
    </lineage>
</organism>
<comment type="subcellular location">
    <subcellularLocation>
        <location evidence="1">Membrane</location>
        <topology evidence="1">Multi-pass membrane protein</topology>
    </subcellularLocation>
</comment>
<gene>
    <name evidence="10" type="ORF">LCGC14_0842900</name>
</gene>
<dbReference type="Pfam" id="PF07885">
    <property type="entry name" value="Ion_trans_2"/>
    <property type="match status" value="1"/>
</dbReference>
<dbReference type="PANTHER" id="PTHR11537">
    <property type="entry name" value="VOLTAGE-GATED POTASSIUM CHANNEL"/>
    <property type="match status" value="1"/>
</dbReference>
<feature type="transmembrane region" description="Helical" evidence="8">
    <location>
        <begin position="35"/>
        <end position="54"/>
    </location>
</feature>
<evidence type="ECO:0000256" key="4">
    <source>
        <dbReference type="ARBA" id="ARBA00022989"/>
    </source>
</evidence>
<evidence type="ECO:0000313" key="10">
    <source>
        <dbReference type="EMBL" id="KKN29553.1"/>
    </source>
</evidence>
<dbReference type="InterPro" id="IPR028325">
    <property type="entry name" value="VG_K_chnl"/>
</dbReference>
<dbReference type="InterPro" id="IPR013099">
    <property type="entry name" value="K_chnl_dom"/>
</dbReference>
<keyword evidence="2" id="KW-0813">Transport</keyword>
<evidence type="ECO:0000256" key="8">
    <source>
        <dbReference type="SAM" id="Phobius"/>
    </source>
</evidence>
<evidence type="ECO:0000259" key="9">
    <source>
        <dbReference type="Pfam" id="PF07885"/>
    </source>
</evidence>
<dbReference type="AlphaFoldDB" id="A0A0F9SJR4"/>
<feature type="transmembrane region" description="Helical" evidence="8">
    <location>
        <begin position="207"/>
        <end position="224"/>
    </location>
</feature>
<dbReference type="SUPFAM" id="SSF81324">
    <property type="entry name" value="Voltage-gated potassium channels"/>
    <property type="match status" value="1"/>
</dbReference>
<feature type="domain" description="Potassium channel" evidence="9">
    <location>
        <begin position="155"/>
        <end position="228"/>
    </location>
</feature>
<dbReference type="GO" id="GO:0001508">
    <property type="term" value="P:action potential"/>
    <property type="evidence" value="ECO:0007669"/>
    <property type="project" value="TreeGrafter"/>
</dbReference>
<feature type="transmembrane region" description="Helical" evidence="8">
    <location>
        <begin position="147"/>
        <end position="167"/>
    </location>
</feature>
<protein>
    <recommendedName>
        <fullName evidence="9">Potassium channel domain-containing protein</fullName>
    </recommendedName>
</protein>
<keyword evidence="7" id="KW-0407">Ion channel</keyword>
<name>A0A0F9SJR4_9ZZZZ</name>
<feature type="transmembrane region" description="Helical" evidence="8">
    <location>
        <begin position="89"/>
        <end position="110"/>
    </location>
</feature>
<sequence>MADDSSKQLTVRQKWFEKINELYNGSSQQARNFRWGLLAFDMLTISYFIVASFFHHIDDMHIIEEMIGILYLLELMARLSISQSRWREILHPTGLADIIVICSLLLPTLAENFSFLRILRSLRLLRTYHMLRNLRKQSRFVRLHEDVIFSIVNLLIFIFIITAIVYVSQVNVNPAIEDYVDALYFTIATLTTTGFGDITLVGTGGHILAVIIMIFGISLFIRLIQTIFRPDKIRYECPNCGLNRHDYDAVHCKHCGRTIHITTEGAR</sequence>
<dbReference type="Gene3D" id="1.20.120.350">
    <property type="entry name" value="Voltage-gated potassium channels. Chain C"/>
    <property type="match status" value="1"/>
</dbReference>